<evidence type="ECO:0000256" key="2">
    <source>
        <dbReference type="ARBA" id="ARBA00004756"/>
    </source>
</evidence>
<dbReference type="InterPro" id="IPR006218">
    <property type="entry name" value="DAHP1/KDSA"/>
</dbReference>
<evidence type="ECO:0000256" key="5">
    <source>
        <dbReference type="ARBA" id="ARBA00012693"/>
    </source>
</evidence>
<dbReference type="GO" id="GO:0008676">
    <property type="term" value="F:3-deoxy-8-phosphooctulonate synthase activity"/>
    <property type="evidence" value="ECO:0007669"/>
    <property type="project" value="UniProtKB-EC"/>
</dbReference>
<organism evidence="10 11">
    <name type="scientific">Candidatus Kapaibacterium thiocyanatum</name>
    <dbReference type="NCBI Taxonomy" id="1895771"/>
    <lineage>
        <taxon>Bacteria</taxon>
        <taxon>Pseudomonadati</taxon>
        <taxon>Candidatus Kapaibacteriota</taxon>
        <taxon>Candidatus Kapaibacteriia</taxon>
        <taxon>Candidatus Kapaibacteriales</taxon>
        <taxon>Candidatus Kapaibacteriaceae</taxon>
        <taxon>Candidatus Kapaibacterium</taxon>
    </lineage>
</organism>
<dbReference type="STRING" id="1895771.BGO89_02700"/>
<reference evidence="10 11" key="1">
    <citation type="submission" date="2016-09" db="EMBL/GenBank/DDBJ databases">
        <title>Genome-resolved meta-omics ties microbial dynamics to process performance in biotechnology for thiocyanate degradation.</title>
        <authorList>
            <person name="Kantor R.S."/>
            <person name="Huddy R.J."/>
            <person name="Iyer R."/>
            <person name="Thomas B.C."/>
            <person name="Brown C.T."/>
            <person name="Anantharaman K."/>
            <person name="Tringe S."/>
            <person name="Hettich R.L."/>
            <person name="Harrison S.T."/>
            <person name="Banfield J.F."/>
        </authorList>
    </citation>
    <scope>NUCLEOTIDE SEQUENCE [LARGE SCALE GENOMIC DNA]</scope>
    <source>
        <strain evidence="10">59-99</strain>
    </source>
</reference>
<dbReference type="NCBIfam" id="TIGR01362">
    <property type="entry name" value="KDO8P_synth"/>
    <property type="match status" value="1"/>
</dbReference>
<dbReference type="InterPro" id="IPR013785">
    <property type="entry name" value="Aldolase_TIM"/>
</dbReference>
<evidence type="ECO:0000313" key="10">
    <source>
        <dbReference type="EMBL" id="OJX59345.1"/>
    </source>
</evidence>
<evidence type="ECO:0000256" key="3">
    <source>
        <dbReference type="ARBA" id="ARBA00004845"/>
    </source>
</evidence>
<protein>
    <recommendedName>
        <fullName evidence="5">3-deoxy-8-phosphooctulonate synthase</fullName>
        <ecNumber evidence="5">2.5.1.55</ecNumber>
    </recommendedName>
</protein>
<dbReference type="PANTHER" id="PTHR21057">
    <property type="entry name" value="PHOSPHO-2-DEHYDRO-3-DEOXYHEPTONATE ALDOLASE"/>
    <property type="match status" value="1"/>
</dbReference>
<keyword evidence="7" id="KW-0808">Transferase</keyword>
<evidence type="ECO:0000256" key="8">
    <source>
        <dbReference type="ARBA" id="ARBA00049112"/>
    </source>
</evidence>
<dbReference type="SUPFAM" id="SSF51569">
    <property type="entry name" value="Aldolase"/>
    <property type="match status" value="1"/>
</dbReference>
<name>A0A1M3L291_9BACT</name>
<evidence type="ECO:0000256" key="7">
    <source>
        <dbReference type="ARBA" id="ARBA00022679"/>
    </source>
</evidence>
<evidence type="ECO:0000256" key="4">
    <source>
        <dbReference type="ARBA" id="ARBA00010499"/>
    </source>
</evidence>
<dbReference type="InterPro" id="IPR006269">
    <property type="entry name" value="KDO8P_synthase"/>
</dbReference>
<evidence type="ECO:0000259" key="9">
    <source>
        <dbReference type="Pfam" id="PF00793"/>
    </source>
</evidence>
<dbReference type="NCBIfam" id="NF003543">
    <property type="entry name" value="PRK05198.1"/>
    <property type="match status" value="1"/>
</dbReference>
<evidence type="ECO:0000313" key="11">
    <source>
        <dbReference type="Proteomes" id="UP000184233"/>
    </source>
</evidence>
<dbReference type="AlphaFoldDB" id="A0A1M3L291"/>
<feature type="domain" description="DAHP synthetase I/KDSA" evidence="9">
    <location>
        <begin position="6"/>
        <end position="250"/>
    </location>
</feature>
<comment type="catalytic activity">
    <reaction evidence="8">
        <text>D-arabinose 5-phosphate + phosphoenolpyruvate + H2O = 3-deoxy-alpha-D-manno-2-octulosonate-8-phosphate + phosphate</text>
        <dbReference type="Rhea" id="RHEA:14053"/>
        <dbReference type="ChEBI" id="CHEBI:15377"/>
        <dbReference type="ChEBI" id="CHEBI:43474"/>
        <dbReference type="ChEBI" id="CHEBI:57693"/>
        <dbReference type="ChEBI" id="CHEBI:58702"/>
        <dbReference type="ChEBI" id="CHEBI:85985"/>
        <dbReference type="EC" id="2.5.1.55"/>
    </reaction>
</comment>
<comment type="pathway">
    <text evidence="3">Carbohydrate biosynthesis; 3-deoxy-D-manno-octulosonate biosynthesis; 3-deoxy-D-manno-octulosonate from D-ribulose 5-phosphate: step 2/3.</text>
</comment>
<evidence type="ECO:0000256" key="1">
    <source>
        <dbReference type="ARBA" id="ARBA00004496"/>
    </source>
</evidence>
<comment type="pathway">
    <text evidence="2">Bacterial outer membrane biogenesis; lipopolysaccharide biosynthesis.</text>
</comment>
<dbReference type="Proteomes" id="UP000184233">
    <property type="component" value="Unassembled WGS sequence"/>
</dbReference>
<gene>
    <name evidence="10" type="ORF">BGO89_02700</name>
</gene>
<dbReference type="UniPathway" id="UPA00357">
    <property type="reaction ID" value="UER00474"/>
</dbReference>
<sequence length="261" mass="27770">MHVDSSRLLVIAGPCLVESRDLVRTVADHLLTITRDLPVQLVFKGSYRKANRTSSGSFQGIGDEQALSYLAEVGRDFGLPVLTDIHADAEAAHAAEYVDVLQIPAFLSRQTSLLEAAAATGKTVNIKKAQFMAPDDMAKAAAKVVAAGNDSVWLTERGTSFGYHDLVVDFRGLVTMKATGFPVIFDATHSVQQPSAGAQSGGRPEFIPALARAAAAVGVDGLFFETHPDPANAKSDAATQLPLERSGDFLRSVLAHWSIGR</sequence>
<proteinExistence type="inferred from homology"/>
<dbReference type="Gene3D" id="3.20.20.70">
    <property type="entry name" value="Aldolase class I"/>
    <property type="match status" value="1"/>
</dbReference>
<dbReference type="GO" id="GO:0005737">
    <property type="term" value="C:cytoplasm"/>
    <property type="evidence" value="ECO:0007669"/>
    <property type="project" value="UniProtKB-SubCell"/>
</dbReference>
<accession>A0A1M3L291</accession>
<comment type="caution">
    <text evidence="10">The sequence shown here is derived from an EMBL/GenBank/DDBJ whole genome shotgun (WGS) entry which is preliminary data.</text>
</comment>
<evidence type="ECO:0000256" key="6">
    <source>
        <dbReference type="ARBA" id="ARBA00022490"/>
    </source>
</evidence>
<dbReference type="EMBL" id="MKVH01000013">
    <property type="protein sequence ID" value="OJX59345.1"/>
    <property type="molecule type" value="Genomic_DNA"/>
</dbReference>
<dbReference type="Pfam" id="PF00793">
    <property type="entry name" value="DAHP_synth_1"/>
    <property type="match status" value="1"/>
</dbReference>
<keyword evidence="6" id="KW-0963">Cytoplasm</keyword>
<dbReference type="EC" id="2.5.1.55" evidence="5"/>
<dbReference type="GO" id="GO:0009103">
    <property type="term" value="P:lipopolysaccharide biosynthetic process"/>
    <property type="evidence" value="ECO:0007669"/>
    <property type="project" value="UniProtKB-UniPathway"/>
</dbReference>
<comment type="similarity">
    <text evidence="4">Belongs to the KdsA family.</text>
</comment>
<dbReference type="UniPathway" id="UPA00030"/>
<comment type="subcellular location">
    <subcellularLocation>
        <location evidence="1">Cytoplasm</location>
    </subcellularLocation>
</comment>